<dbReference type="RefSeq" id="WP_169654212.1">
    <property type="nucleotide sequence ID" value="NZ_JABANE010000001.1"/>
</dbReference>
<proteinExistence type="predicted"/>
<protein>
    <recommendedName>
        <fullName evidence="3">PorV/PorQ family protein</fullName>
    </recommendedName>
</protein>
<evidence type="ECO:0008006" key="3">
    <source>
        <dbReference type="Google" id="ProtNLM"/>
    </source>
</evidence>
<reference evidence="1 2" key="1">
    <citation type="submission" date="2020-04" db="EMBL/GenBank/DDBJ databases">
        <title>Flammeovirga sp. SR4, a novel species isolated from seawater.</title>
        <authorList>
            <person name="Wang X."/>
        </authorList>
    </citation>
    <scope>NUCLEOTIDE SEQUENCE [LARGE SCALE GENOMIC DNA]</scope>
    <source>
        <strain evidence="1 2">ATCC 23126</strain>
    </source>
</reference>
<name>A0A7X9P0M2_9BACT</name>
<dbReference type="EMBL" id="JABANE010000001">
    <property type="protein sequence ID" value="NME66464.1"/>
    <property type="molecule type" value="Genomic_DNA"/>
</dbReference>
<evidence type="ECO:0000313" key="2">
    <source>
        <dbReference type="Proteomes" id="UP000576082"/>
    </source>
</evidence>
<sequence>MIHLLRILLFYCISVGVLQAQTIYSTTSLHKIGASSLGRTDANLFVADVWSSVNAIANISKAKHMSAGVSHRMAHQSFALSTFNFSSIIPTRKIHLATSFQKFGDADFNEQSVTLGIGKKVGIIRLGGSLNFNQIGGGTIRRLHAVTFNFGVNTQLNEKLELSFHGQNILNEGYAVDELELTIPSIFRFGIAYTIDQSIHLSTLIEKESDQSFVSRSAITYQLMDHFRIYSGITFPSVRIGLGSQLRYKRWLMDYAFQVHQVLGWTHAFSLCYTIKKS</sequence>
<comment type="caution">
    <text evidence="1">The sequence shown here is derived from an EMBL/GenBank/DDBJ whole genome shotgun (WGS) entry which is preliminary data.</text>
</comment>
<organism evidence="1 2">
    <name type="scientific">Flammeovirga aprica JL-4</name>
    <dbReference type="NCBI Taxonomy" id="694437"/>
    <lineage>
        <taxon>Bacteria</taxon>
        <taxon>Pseudomonadati</taxon>
        <taxon>Bacteroidota</taxon>
        <taxon>Cytophagia</taxon>
        <taxon>Cytophagales</taxon>
        <taxon>Flammeovirgaceae</taxon>
        <taxon>Flammeovirga</taxon>
    </lineage>
</organism>
<dbReference type="AlphaFoldDB" id="A0A7X9P0M2"/>
<keyword evidence="2" id="KW-1185">Reference proteome</keyword>
<evidence type="ECO:0000313" key="1">
    <source>
        <dbReference type="EMBL" id="NME66464.1"/>
    </source>
</evidence>
<dbReference type="Proteomes" id="UP000576082">
    <property type="component" value="Unassembled WGS sequence"/>
</dbReference>
<gene>
    <name evidence="1" type="ORF">HHU12_00680</name>
</gene>
<accession>A0A7X9P0M2</accession>